<evidence type="ECO:0000313" key="7">
    <source>
        <dbReference type="Proteomes" id="UP000273536"/>
    </source>
</evidence>
<evidence type="ECO:0000256" key="1">
    <source>
        <dbReference type="ARBA" id="ARBA00023002"/>
    </source>
</evidence>
<organism evidence="3 7">
    <name type="scientific">Pseudomonas savastanoi pv. glycinea</name>
    <name type="common">Pseudomonas syringae pv. glycinea</name>
    <dbReference type="NCBI Taxonomy" id="318"/>
    <lineage>
        <taxon>Bacteria</taxon>
        <taxon>Pseudomonadati</taxon>
        <taxon>Pseudomonadota</taxon>
        <taxon>Gammaproteobacteria</taxon>
        <taxon>Pseudomonadales</taxon>
        <taxon>Pseudomonadaceae</taxon>
        <taxon>Pseudomonas</taxon>
    </lineage>
</organism>
<protein>
    <recommendedName>
        <fullName evidence="2">Pyrroline-5-carboxylate reductase catalytic N-terminal domain-containing protein</fullName>
    </recommendedName>
</protein>
<evidence type="ECO:0000313" key="3">
    <source>
        <dbReference type="EMBL" id="RMO41244.1"/>
    </source>
</evidence>
<dbReference type="Gene3D" id="3.40.50.720">
    <property type="entry name" value="NAD(P)-binding Rossmann-like Domain"/>
    <property type="match status" value="1"/>
</dbReference>
<evidence type="ECO:0000313" key="6">
    <source>
        <dbReference type="Proteomes" id="UP000272471"/>
    </source>
</evidence>
<name>A0A0P9RBZ6_PSESG</name>
<reference evidence="6 7" key="1">
    <citation type="submission" date="2018-08" db="EMBL/GenBank/DDBJ databases">
        <title>Recombination of ecologically and evolutionarily significant loci maintains genetic cohesion in the Pseudomonas syringae species complex.</title>
        <authorList>
            <person name="Dillon M."/>
            <person name="Thakur S."/>
            <person name="Almeida R.N.D."/>
            <person name="Weir B.S."/>
            <person name="Guttman D.S."/>
        </authorList>
    </citation>
    <scope>NUCLEOTIDE SEQUENCE [LARGE SCALE GENOMIC DNA]</scope>
    <source>
        <strain evidence="5 6">ICMP 4182</strain>
        <strain evidence="3 7">ICMP 6372</strain>
        <strain evidence="4 8">ICMP 867</strain>
    </source>
</reference>
<dbReference type="Pfam" id="PF03807">
    <property type="entry name" value="F420_oxidored"/>
    <property type="match status" value="1"/>
</dbReference>
<dbReference type="SUPFAM" id="SSF51735">
    <property type="entry name" value="NAD(P)-binding Rossmann-fold domains"/>
    <property type="match status" value="1"/>
</dbReference>
<proteinExistence type="predicted"/>
<evidence type="ECO:0000259" key="2">
    <source>
        <dbReference type="Pfam" id="PF03807"/>
    </source>
</evidence>
<dbReference type="AlphaFoldDB" id="A0A0P9RBZ6"/>
<dbReference type="Proteomes" id="UP000280599">
    <property type="component" value="Unassembled WGS sequence"/>
</dbReference>
<keyword evidence="1" id="KW-0560">Oxidoreductase</keyword>
<dbReference type="InterPro" id="IPR028939">
    <property type="entry name" value="P5C_Rdtase_cat_N"/>
</dbReference>
<dbReference type="InterPro" id="IPR051267">
    <property type="entry name" value="STEAP_metalloreductase"/>
</dbReference>
<comment type="caution">
    <text evidence="3">The sequence shown here is derived from an EMBL/GenBank/DDBJ whole genome shotgun (WGS) entry which is preliminary data.</text>
</comment>
<evidence type="ECO:0000313" key="4">
    <source>
        <dbReference type="EMBL" id="RMO53489.1"/>
    </source>
</evidence>
<dbReference type="InterPro" id="IPR036291">
    <property type="entry name" value="NAD(P)-bd_dom_sf"/>
</dbReference>
<sequence>MDDHRSKDMRIGFIGAGAIGQAVAQLVIAAGHEAMLSNSRGPHTMSSVLSDIPGSQVGTIEDVAQFADVVLLAIPFKDYRTVSAKWLASKTVLDATNYYPERDGQIAALDRFETTTSRLLAEHLDRSRVVKVFNAILAKDLIQDSRQKEASDRRALPVAADDPKAKAMAIKLLSEVGFDAVDAGCLDESWRFERAKPAYCIPLDKEGLKIALAAAQRQCELPQGSWRH</sequence>
<gene>
    <name evidence="5" type="ORF">ALQ11_00293</name>
    <name evidence="4" type="ORF">ALQ41_102008</name>
    <name evidence="3" type="ORF">ALQ42_101862</name>
</gene>
<dbReference type="PANTHER" id="PTHR14239">
    <property type="entry name" value="DUDULIN-RELATED"/>
    <property type="match status" value="1"/>
</dbReference>
<dbReference type="EMBL" id="RBQX01000312">
    <property type="protein sequence ID" value="RMQ08983.1"/>
    <property type="molecule type" value="Genomic_DNA"/>
</dbReference>
<dbReference type="EMBL" id="RBPS01000024">
    <property type="protein sequence ID" value="RMO41244.1"/>
    <property type="molecule type" value="Genomic_DNA"/>
</dbReference>
<accession>A0A0P9RBZ6</accession>
<dbReference type="GO" id="GO:0016491">
    <property type="term" value="F:oxidoreductase activity"/>
    <property type="evidence" value="ECO:0007669"/>
    <property type="project" value="UniProtKB-KW"/>
</dbReference>
<dbReference type="EMBL" id="RBPT01000019">
    <property type="protein sequence ID" value="RMO53489.1"/>
    <property type="molecule type" value="Genomic_DNA"/>
</dbReference>
<feature type="domain" description="Pyrroline-5-carboxylate reductase catalytic N-terminal" evidence="2">
    <location>
        <begin position="10"/>
        <end position="98"/>
    </location>
</feature>
<dbReference type="Proteomes" id="UP000272471">
    <property type="component" value="Unassembled WGS sequence"/>
</dbReference>
<evidence type="ECO:0000313" key="5">
    <source>
        <dbReference type="EMBL" id="RMQ08983.1"/>
    </source>
</evidence>
<evidence type="ECO:0000313" key="8">
    <source>
        <dbReference type="Proteomes" id="UP000280599"/>
    </source>
</evidence>
<dbReference type="Proteomes" id="UP000273536">
    <property type="component" value="Unassembled WGS sequence"/>
</dbReference>